<evidence type="ECO:0000256" key="2">
    <source>
        <dbReference type="ARBA" id="ARBA00004541"/>
    </source>
</evidence>
<dbReference type="Pfam" id="PF04840">
    <property type="entry name" value="Vps16_C"/>
    <property type="match status" value="1"/>
</dbReference>
<keyword evidence="4" id="KW-0967">Endosome</keyword>
<comment type="subcellular location">
    <subcellularLocation>
        <location evidence="2">Cytoplasmic vesicle</location>
    </subcellularLocation>
    <subcellularLocation>
        <location evidence="1">Early endosome</location>
    </subcellularLocation>
    <subcellularLocation>
        <location evidence="3">Late endosome</location>
    </subcellularLocation>
</comment>
<evidence type="ECO:0000256" key="3">
    <source>
        <dbReference type="ARBA" id="ARBA00004603"/>
    </source>
</evidence>
<feature type="region of interest" description="Disordered" evidence="6">
    <location>
        <begin position="1"/>
        <end position="27"/>
    </location>
</feature>
<dbReference type="InterPro" id="IPR000555">
    <property type="entry name" value="JAMM/MPN+_dom"/>
</dbReference>
<dbReference type="GO" id="GO:0005852">
    <property type="term" value="C:eukaryotic translation initiation factor 3 complex"/>
    <property type="evidence" value="ECO:0007669"/>
    <property type="project" value="InterPro"/>
</dbReference>
<dbReference type="Pfam" id="PF19445">
    <property type="entry name" value="eIF3h_C"/>
    <property type="match status" value="1"/>
</dbReference>
<feature type="compositionally biased region" description="Low complexity" evidence="6">
    <location>
        <begin position="61"/>
        <end position="75"/>
    </location>
</feature>
<dbReference type="InterPro" id="IPR027524">
    <property type="entry name" value="eIF3h"/>
</dbReference>
<feature type="region of interest" description="Disordered" evidence="6">
    <location>
        <begin position="61"/>
        <end position="83"/>
    </location>
</feature>
<reference evidence="7" key="1">
    <citation type="submission" date="2020-11" db="EMBL/GenBank/DDBJ databases">
        <authorList>
            <person name="Tran Van P."/>
        </authorList>
    </citation>
    <scope>NUCLEOTIDE SEQUENCE</scope>
</reference>
<evidence type="ECO:0000313" key="7">
    <source>
        <dbReference type="EMBL" id="CAD7225961.1"/>
    </source>
</evidence>
<dbReference type="GO" id="GO:0006886">
    <property type="term" value="P:intracellular protein transport"/>
    <property type="evidence" value="ECO:0007669"/>
    <property type="project" value="InterPro"/>
</dbReference>
<dbReference type="GO" id="GO:0005769">
    <property type="term" value="C:early endosome"/>
    <property type="evidence" value="ECO:0007669"/>
    <property type="project" value="UniProtKB-SubCell"/>
</dbReference>
<gene>
    <name evidence="7" type="ORF">CTOB1V02_LOCUS3889</name>
</gene>
<dbReference type="Pfam" id="PF01398">
    <property type="entry name" value="JAB"/>
    <property type="match status" value="1"/>
</dbReference>
<dbReference type="CDD" id="cd08065">
    <property type="entry name" value="MPN_eIF3h"/>
    <property type="match status" value="1"/>
</dbReference>
<feature type="compositionally biased region" description="Polar residues" evidence="6">
    <location>
        <begin position="10"/>
        <end position="19"/>
    </location>
</feature>
<dbReference type="PANTHER" id="PTHR13364">
    <property type="entry name" value="DEFECTIVE SPERMATOGENESIS PROTEIN 39"/>
    <property type="match status" value="1"/>
</dbReference>
<keyword evidence="5" id="KW-0968">Cytoplasmic vesicle</keyword>
<dbReference type="Gene3D" id="1.10.150.780">
    <property type="entry name" value="Vps16, C-terminal region"/>
    <property type="match status" value="1"/>
</dbReference>
<organism evidence="7">
    <name type="scientific">Cyprideis torosa</name>
    <dbReference type="NCBI Taxonomy" id="163714"/>
    <lineage>
        <taxon>Eukaryota</taxon>
        <taxon>Metazoa</taxon>
        <taxon>Ecdysozoa</taxon>
        <taxon>Arthropoda</taxon>
        <taxon>Crustacea</taxon>
        <taxon>Oligostraca</taxon>
        <taxon>Ostracoda</taxon>
        <taxon>Podocopa</taxon>
        <taxon>Podocopida</taxon>
        <taxon>Cytherocopina</taxon>
        <taxon>Cytheroidea</taxon>
        <taxon>Cytherideidae</taxon>
        <taxon>Cyprideis</taxon>
    </lineage>
</organism>
<dbReference type="GO" id="GO:0007034">
    <property type="term" value="P:vacuolar transport"/>
    <property type="evidence" value="ECO:0007669"/>
    <property type="project" value="TreeGrafter"/>
</dbReference>
<dbReference type="OrthoDB" id="10265695at2759"/>
<name>A0A7R8WAV5_9CRUS</name>
<dbReference type="EMBL" id="OB660705">
    <property type="protein sequence ID" value="CAD7225961.1"/>
    <property type="molecule type" value="Genomic_DNA"/>
</dbReference>
<dbReference type="InterPro" id="IPR006925">
    <property type="entry name" value="Vps16_C"/>
</dbReference>
<dbReference type="InterPro" id="IPR045810">
    <property type="entry name" value="eIF3h_C"/>
</dbReference>
<dbReference type="Gene3D" id="3.40.140.10">
    <property type="entry name" value="Cytidine Deaminase, domain 2"/>
    <property type="match status" value="1"/>
</dbReference>
<dbReference type="GO" id="GO:0003743">
    <property type="term" value="F:translation initiation factor activity"/>
    <property type="evidence" value="ECO:0007669"/>
    <property type="project" value="InterPro"/>
</dbReference>
<dbReference type="SMART" id="SM00232">
    <property type="entry name" value="JAB_MPN"/>
    <property type="match status" value="1"/>
</dbReference>
<dbReference type="AlphaFoldDB" id="A0A7R8WAV5"/>
<dbReference type="InterPro" id="IPR038132">
    <property type="entry name" value="Vps16_C_sf"/>
</dbReference>
<dbReference type="GO" id="GO:0099023">
    <property type="term" value="C:vesicle tethering complex"/>
    <property type="evidence" value="ECO:0007669"/>
    <property type="project" value="UniProtKB-ARBA"/>
</dbReference>
<dbReference type="PANTHER" id="PTHR13364:SF6">
    <property type="entry name" value="SPERMATOGENESIS-DEFECTIVE PROTEIN 39 HOMOLOG"/>
    <property type="match status" value="1"/>
</dbReference>
<dbReference type="GO" id="GO:0008237">
    <property type="term" value="F:metallopeptidase activity"/>
    <property type="evidence" value="ECO:0007669"/>
    <property type="project" value="InterPro"/>
</dbReference>
<accession>A0A7R8WAV5</accession>
<sequence length="732" mass="82349">MRAASDDDFWSSTASQRPNLFSLEDEEESDFGKILSWDGESIVNDSLEARLTSNKLTTMSLTSSTGDSSGTTGHSAQRSSLSRELRVKDFPKPKKTMPLSQDVVSVEDTISRIVLGQPYSLESHRRLDEKTALLEAAMNFGDGNLILAVVLHLARSLKPSLFRALVHPHAEAVSQYVAYLCERREYQKALEVLGLMGKEDDAAYLQLAISNTHGASDVASLLQALKRDALPHFKRTPGLAAEAILIGQQIDLLELQRPIQQADQMKSSISSQPLWEGLEDLVGSSLVDTVYYCSLHHWDVGPNHLACPNSFKGKFQMRDKCFVFAAVRALASREAWSDIDKILLAKNMFGSVRLRISMNIDALVRTLTSHAQFPLAQLATYIKCAPEDAQLELAVKYRCHPLVIDLCRSHRNREELMKYRNTLEKNSTVYLMCEEALRKMIVPSSEESLEDGEFEDYQLEMMRNLRKVNIDHLHVGWYQSTQMGSFLSPQLLESQYSYQTSIEESVVLIYDPEKTARGFLSLKAYRLSPAALKFYKENDFSPEAQKKMGLSFENMLQEIKVVLRNSVLINALLMEVEEMAEETAVFNDSLMDLGTSSVLEKHVRHLMDAVDDLSQEVIKYNVYQRQVVRQNQLKLQVQQKRAAENELRKARGEEPIGDEDLNKMFKPIVPPSRRDPLIAAGQVAQYSSHIANFASQALGKLFVSESIHKTRIEAESILSSGASTRLASVTTK</sequence>
<evidence type="ECO:0000256" key="4">
    <source>
        <dbReference type="ARBA" id="ARBA00022753"/>
    </source>
</evidence>
<dbReference type="InterPro" id="IPR040057">
    <property type="entry name" value="Spe-39"/>
</dbReference>
<evidence type="ECO:0000256" key="5">
    <source>
        <dbReference type="ARBA" id="ARBA00023329"/>
    </source>
</evidence>
<protein>
    <submittedName>
        <fullName evidence="7">Uncharacterized protein</fullName>
    </submittedName>
</protein>
<evidence type="ECO:0000256" key="6">
    <source>
        <dbReference type="SAM" id="MobiDB-lite"/>
    </source>
</evidence>
<evidence type="ECO:0000256" key="1">
    <source>
        <dbReference type="ARBA" id="ARBA00004412"/>
    </source>
</evidence>
<proteinExistence type="predicted"/>
<dbReference type="GO" id="GO:0005770">
    <property type="term" value="C:late endosome"/>
    <property type="evidence" value="ECO:0007669"/>
    <property type="project" value="UniProtKB-SubCell"/>
</dbReference>